<accession>A0A564YSD3</accession>
<evidence type="ECO:0000313" key="6">
    <source>
        <dbReference type="Proteomes" id="UP000321570"/>
    </source>
</evidence>
<evidence type="ECO:0000256" key="2">
    <source>
        <dbReference type="ARBA" id="ARBA00022737"/>
    </source>
</evidence>
<dbReference type="PRINTS" id="PR00633">
    <property type="entry name" value="RCCNDNSATION"/>
</dbReference>
<feature type="repeat" description="RCC1" evidence="3">
    <location>
        <begin position="156"/>
        <end position="215"/>
    </location>
</feature>
<dbReference type="GO" id="GO:0005737">
    <property type="term" value="C:cytoplasm"/>
    <property type="evidence" value="ECO:0007669"/>
    <property type="project" value="TreeGrafter"/>
</dbReference>
<sequence length="338" mass="36918">MPKFISGGGVFSVIADDSDLWAAGQLGRNETSEKHTTFIALGSAEIGIECISCGWDFFIILTTLGKLYFRGRNSPGFKLEDGSIPSWIDKISLLPLNNLKFSSVAAGLRHVVAVANLNKVLEFKSGKTRELLMEKSIKVSGCSAGAHYSAILTDDGRVGVWGDNRFGQGGPLAKGCTYRPRKTDDIHWISSKYFNDEHIIDIQSGWSHILILTESGKVYSWGRSDFGQLGRSILNSDPSSISSVWPQEGLIFDPTPQLVPIDTSSSIRSISAGAEHSLALTEDGQLWTWGWNEHGTCGIDPEEMENVLTPRRVVIGDESKFIRLVAAGYGFSMSLIDV</sequence>
<gene>
    <name evidence="5" type="ORF">WMSIL1_LOCUS9200</name>
</gene>
<dbReference type="Proteomes" id="UP000321570">
    <property type="component" value="Unassembled WGS sequence"/>
</dbReference>
<feature type="domain" description="RCC1-like" evidence="4">
    <location>
        <begin position="19"/>
        <end position="333"/>
    </location>
</feature>
<dbReference type="PANTHER" id="PTHR45982">
    <property type="entry name" value="REGULATOR OF CHROMOSOME CONDENSATION"/>
    <property type="match status" value="1"/>
</dbReference>
<dbReference type="InterPro" id="IPR000408">
    <property type="entry name" value="Reg_chr_condens"/>
</dbReference>
<evidence type="ECO:0000256" key="1">
    <source>
        <dbReference type="ARBA" id="ARBA00022658"/>
    </source>
</evidence>
<keyword evidence="2" id="KW-0677">Repeat</keyword>
<dbReference type="PANTHER" id="PTHR45982:SF1">
    <property type="entry name" value="REGULATOR OF CHROMOSOME CONDENSATION"/>
    <property type="match status" value="1"/>
</dbReference>
<protein>
    <recommendedName>
        <fullName evidence="4">RCC1-like domain-containing protein</fullName>
    </recommendedName>
</protein>
<dbReference type="Pfam" id="PF25390">
    <property type="entry name" value="WD40_RLD"/>
    <property type="match status" value="1"/>
</dbReference>
<evidence type="ECO:0000313" key="5">
    <source>
        <dbReference type="EMBL" id="VUZ50181.1"/>
    </source>
</evidence>
<dbReference type="AlphaFoldDB" id="A0A564YSD3"/>
<dbReference type="PROSITE" id="PS00626">
    <property type="entry name" value="RCC1_2"/>
    <property type="match status" value="1"/>
</dbReference>
<keyword evidence="1" id="KW-0344">Guanine-nucleotide releasing factor</keyword>
<feature type="repeat" description="RCC1" evidence="3">
    <location>
        <begin position="216"/>
        <end position="283"/>
    </location>
</feature>
<organism evidence="5 6">
    <name type="scientific">Hymenolepis diminuta</name>
    <name type="common">Rat tapeworm</name>
    <dbReference type="NCBI Taxonomy" id="6216"/>
    <lineage>
        <taxon>Eukaryota</taxon>
        <taxon>Metazoa</taxon>
        <taxon>Spiralia</taxon>
        <taxon>Lophotrochozoa</taxon>
        <taxon>Platyhelminthes</taxon>
        <taxon>Cestoda</taxon>
        <taxon>Eucestoda</taxon>
        <taxon>Cyclophyllidea</taxon>
        <taxon>Hymenolepididae</taxon>
        <taxon>Hymenolepis</taxon>
    </lineage>
</organism>
<name>A0A564YSD3_HYMDI</name>
<dbReference type="Gene3D" id="2.130.10.30">
    <property type="entry name" value="Regulator of chromosome condensation 1/beta-lactamase-inhibitor protein II"/>
    <property type="match status" value="2"/>
</dbReference>
<dbReference type="SUPFAM" id="SSF50985">
    <property type="entry name" value="RCC1/BLIP-II"/>
    <property type="match status" value="1"/>
</dbReference>
<evidence type="ECO:0000256" key="3">
    <source>
        <dbReference type="PROSITE-ProRule" id="PRU00235"/>
    </source>
</evidence>
<dbReference type="InterPro" id="IPR058923">
    <property type="entry name" value="RCC1-like_dom"/>
</dbReference>
<dbReference type="InterPro" id="IPR009091">
    <property type="entry name" value="RCC1/BLIP-II"/>
</dbReference>
<proteinExistence type="predicted"/>
<dbReference type="InterPro" id="IPR051553">
    <property type="entry name" value="Ran_GTPase-activating"/>
</dbReference>
<evidence type="ECO:0000259" key="4">
    <source>
        <dbReference type="Pfam" id="PF25390"/>
    </source>
</evidence>
<reference evidence="5 6" key="1">
    <citation type="submission" date="2019-07" db="EMBL/GenBank/DDBJ databases">
        <authorList>
            <person name="Jastrzebski P J."/>
            <person name="Paukszto L."/>
            <person name="Jastrzebski P J."/>
        </authorList>
    </citation>
    <scope>NUCLEOTIDE SEQUENCE [LARGE SCALE GENOMIC DNA]</scope>
    <source>
        <strain evidence="5 6">WMS-il1</strain>
    </source>
</reference>
<dbReference type="GO" id="GO:0005085">
    <property type="term" value="F:guanyl-nucleotide exchange factor activity"/>
    <property type="evidence" value="ECO:0007669"/>
    <property type="project" value="TreeGrafter"/>
</dbReference>
<feature type="repeat" description="RCC1" evidence="3">
    <location>
        <begin position="284"/>
        <end position="338"/>
    </location>
</feature>
<dbReference type="PROSITE" id="PS50012">
    <property type="entry name" value="RCC1_3"/>
    <property type="match status" value="3"/>
</dbReference>
<keyword evidence="6" id="KW-1185">Reference proteome</keyword>
<dbReference type="EMBL" id="CABIJS010000355">
    <property type="protein sequence ID" value="VUZ50181.1"/>
    <property type="molecule type" value="Genomic_DNA"/>
</dbReference>